<gene>
    <name evidence="2" type="ORF">ACFQKB_06505</name>
</gene>
<protein>
    <submittedName>
        <fullName evidence="2">Uncharacterized protein</fullName>
    </submittedName>
</protein>
<proteinExistence type="predicted"/>
<dbReference type="Proteomes" id="UP001596380">
    <property type="component" value="Unassembled WGS sequence"/>
</dbReference>
<evidence type="ECO:0000313" key="3">
    <source>
        <dbReference type="Proteomes" id="UP001596380"/>
    </source>
</evidence>
<evidence type="ECO:0000256" key="1">
    <source>
        <dbReference type="SAM" id="MobiDB-lite"/>
    </source>
</evidence>
<organism evidence="2 3">
    <name type="scientific">Actinomadura yumaensis</name>
    <dbReference type="NCBI Taxonomy" id="111807"/>
    <lineage>
        <taxon>Bacteria</taxon>
        <taxon>Bacillati</taxon>
        <taxon>Actinomycetota</taxon>
        <taxon>Actinomycetes</taxon>
        <taxon>Streptosporangiales</taxon>
        <taxon>Thermomonosporaceae</taxon>
        <taxon>Actinomadura</taxon>
    </lineage>
</organism>
<dbReference type="RefSeq" id="WP_302931120.1">
    <property type="nucleotide sequence ID" value="NZ_JBHSXS010000002.1"/>
</dbReference>
<comment type="caution">
    <text evidence="2">The sequence shown here is derived from an EMBL/GenBank/DDBJ whole genome shotgun (WGS) entry which is preliminary data.</text>
</comment>
<accession>A0ABW2CE17</accession>
<feature type="compositionally biased region" description="Basic and acidic residues" evidence="1">
    <location>
        <begin position="1"/>
        <end position="14"/>
    </location>
</feature>
<keyword evidence="3" id="KW-1185">Reference proteome</keyword>
<evidence type="ECO:0000313" key="2">
    <source>
        <dbReference type="EMBL" id="MFC6879415.1"/>
    </source>
</evidence>
<reference evidence="3" key="1">
    <citation type="journal article" date="2019" name="Int. J. Syst. Evol. Microbiol.">
        <title>The Global Catalogue of Microorganisms (GCM) 10K type strain sequencing project: providing services to taxonomists for standard genome sequencing and annotation.</title>
        <authorList>
            <consortium name="The Broad Institute Genomics Platform"/>
            <consortium name="The Broad Institute Genome Sequencing Center for Infectious Disease"/>
            <person name="Wu L."/>
            <person name="Ma J."/>
        </authorList>
    </citation>
    <scope>NUCLEOTIDE SEQUENCE [LARGE SCALE GENOMIC DNA]</scope>
    <source>
        <strain evidence="3">JCM 3369</strain>
    </source>
</reference>
<feature type="region of interest" description="Disordered" evidence="1">
    <location>
        <begin position="1"/>
        <end position="43"/>
    </location>
</feature>
<feature type="compositionally biased region" description="Basic and acidic residues" evidence="1">
    <location>
        <begin position="27"/>
        <end position="43"/>
    </location>
</feature>
<sequence>MAHHGFVEPEESKKGLKSHMPAVDAPFEWRDDPQDQRDQQEQS</sequence>
<dbReference type="EMBL" id="JBHSXS010000002">
    <property type="protein sequence ID" value="MFC6879415.1"/>
    <property type="molecule type" value="Genomic_DNA"/>
</dbReference>
<name>A0ABW2CE17_9ACTN</name>